<dbReference type="AlphaFoldDB" id="A0ABD1CTE4"/>
<dbReference type="EMBL" id="JBEHCU010009539">
    <property type="protein sequence ID" value="KAL1379707.1"/>
    <property type="molecule type" value="Genomic_DNA"/>
</dbReference>
<gene>
    <name evidence="1" type="ORF">pipiens_014708</name>
</gene>
<comment type="caution">
    <text evidence="1">The sequence shown here is derived from an EMBL/GenBank/DDBJ whole genome shotgun (WGS) entry which is preliminary data.</text>
</comment>
<evidence type="ECO:0000313" key="2">
    <source>
        <dbReference type="Proteomes" id="UP001562425"/>
    </source>
</evidence>
<sequence>MAKLIYATKIYLLRDQGSAFELTEEEVKQLQRFVRFGALLYVKPWFEAPLAAEAAFNDLNLWRELQSFRSTDPELAAETSTVLELHLWYMSDELIGLAFFSEQLTTSEKARMVSAMQKKPEGVRSVVANPELLTNSSFDCFVSKRTANIFTQLMIDDSFVRLPPDEWIENEAYRDGQRVVQNLQVVNDLAERGVKLSKDYNKLLTKDEAENERVLQVVEQNRKHIETNCTKTCFDKMFS</sequence>
<dbReference type="PANTHER" id="PTHR46113">
    <property type="entry name" value="SNAC DOMAIN-CONTAINING PROTEIN"/>
    <property type="match status" value="1"/>
</dbReference>
<keyword evidence="2" id="KW-1185">Reference proteome</keyword>
<evidence type="ECO:0000313" key="1">
    <source>
        <dbReference type="EMBL" id="KAL1379707.1"/>
    </source>
</evidence>
<reference evidence="1 2" key="1">
    <citation type="submission" date="2024-05" db="EMBL/GenBank/DDBJ databases">
        <title>Culex pipiens pipiens assembly and annotation.</title>
        <authorList>
            <person name="Alout H."/>
            <person name="Durand T."/>
        </authorList>
    </citation>
    <scope>NUCLEOTIDE SEQUENCE [LARGE SCALE GENOMIC DNA]</scope>
    <source>
        <strain evidence="1">HA-2024</strain>
        <tissue evidence="1">Whole body</tissue>
    </source>
</reference>
<dbReference type="PANTHER" id="PTHR46113:SF1">
    <property type="entry name" value="PEPTIDASE M17 LEUCYL AMINOPEPTIDASE N-TERMINAL DOMAIN-CONTAINING PROTEIN"/>
    <property type="match status" value="1"/>
</dbReference>
<accession>A0ABD1CTE4</accession>
<dbReference type="Proteomes" id="UP001562425">
    <property type="component" value="Unassembled WGS sequence"/>
</dbReference>
<protein>
    <submittedName>
        <fullName evidence="1">Uncharacterized protein</fullName>
    </submittedName>
</protein>
<organism evidence="1 2">
    <name type="scientific">Culex pipiens pipiens</name>
    <name type="common">Northern house mosquito</name>
    <dbReference type="NCBI Taxonomy" id="38569"/>
    <lineage>
        <taxon>Eukaryota</taxon>
        <taxon>Metazoa</taxon>
        <taxon>Ecdysozoa</taxon>
        <taxon>Arthropoda</taxon>
        <taxon>Hexapoda</taxon>
        <taxon>Insecta</taxon>
        <taxon>Pterygota</taxon>
        <taxon>Neoptera</taxon>
        <taxon>Endopterygota</taxon>
        <taxon>Diptera</taxon>
        <taxon>Nematocera</taxon>
        <taxon>Culicoidea</taxon>
        <taxon>Culicidae</taxon>
        <taxon>Culicinae</taxon>
        <taxon>Culicini</taxon>
        <taxon>Culex</taxon>
        <taxon>Culex</taxon>
    </lineage>
</organism>
<proteinExistence type="predicted"/>
<name>A0ABD1CTE4_CULPP</name>